<dbReference type="VEuPathDB" id="FungiDB:CLUG_03372"/>
<dbReference type="EMBL" id="CH408079">
    <property type="protein sequence ID" value="EEQ39244.1"/>
    <property type="molecule type" value="Genomic_DNA"/>
</dbReference>
<feature type="region of interest" description="Disordered" evidence="1">
    <location>
        <begin position="270"/>
        <end position="314"/>
    </location>
</feature>
<evidence type="ECO:0000313" key="3">
    <source>
        <dbReference type="Proteomes" id="UP000007703"/>
    </source>
</evidence>
<evidence type="ECO:0000313" key="2">
    <source>
        <dbReference type="EMBL" id="EEQ39244.1"/>
    </source>
</evidence>
<name>C4Y5D8_CLAL4</name>
<gene>
    <name evidence="2" type="ORF">CLUG_03372</name>
</gene>
<reference evidence="2 3" key="1">
    <citation type="journal article" date="2009" name="Nature">
        <title>Evolution of pathogenicity and sexual reproduction in eight Candida genomes.</title>
        <authorList>
            <person name="Butler G."/>
            <person name="Rasmussen M.D."/>
            <person name="Lin M.F."/>
            <person name="Santos M.A."/>
            <person name="Sakthikumar S."/>
            <person name="Munro C.A."/>
            <person name="Rheinbay E."/>
            <person name="Grabherr M."/>
            <person name="Forche A."/>
            <person name="Reedy J.L."/>
            <person name="Agrafioti I."/>
            <person name="Arnaud M.B."/>
            <person name="Bates S."/>
            <person name="Brown A.J."/>
            <person name="Brunke S."/>
            <person name="Costanzo M.C."/>
            <person name="Fitzpatrick D.A."/>
            <person name="de Groot P.W."/>
            <person name="Harris D."/>
            <person name="Hoyer L.L."/>
            <person name="Hube B."/>
            <person name="Klis F.M."/>
            <person name="Kodira C."/>
            <person name="Lennard N."/>
            <person name="Logue M.E."/>
            <person name="Martin R."/>
            <person name="Neiman A.M."/>
            <person name="Nikolaou E."/>
            <person name="Quail M.A."/>
            <person name="Quinn J."/>
            <person name="Santos M.C."/>
            <person name="Schmitzberger F.F."/>
            <person name="Sherlock G."/>
            <person name="Shah P."/>
            <person name="Silverstein K.A."/>
            <person name="Skrzypek M.S."/>
            <person name="Soll D."/>
            <person name="Staggs R."/>
            <person name="Stansfield I."/>
            <person name="Stumpf M.P."/>
            <person name="Sudbery P.E."/>
            <person name="Srikantha T."/>
            <person name="Zeng Q."/>
            <person name="Berman J."/>
            <person name="Berriman M."/>
            <person name="Heitman J."/>
            <person name="Gow N.A."/>
            <person name="Lorenz M.C."/>
            <person name="Birren B.W."/>
            <person name="Kellis M."/>
            <person name="Cuomo C.A."/>
        </authorList>
    </citation>
    <scope>NUCLEOTIDE SEQUENCE [LARGE SCALE GENOMIC DNA]</scope>
    <source>
        <strain evidence="2 3">ATCC 42720</strain>
    </source>
</reference>
<dbReference type="InParanoid" id="C4Y5D8"/>
<organism evidence="2 3">
    <name type="scientific">Clavispora lusitaniae (strain ATCC 42720)</name>
    <name type="common">Yeast</name>
    <name type="synonym">Candida lusitaniae</name>
    <dbReference type="NCBI Taxonomy" id="306902"/>
    <lineage>
        <taxon>Eukaryota</taxon>
        <taxon>Fungi</taxon>
        <taxon>Dikarya</taxon>
        <taxon>Ascomycota</taxon>
        <taxon>Saccharomycotina</taxon>
        <taxon>Pichiomycetes</taxon>
        <taxon>Metschnikowiaceae</taxon>
        <taxon>Clavispora</taxon>
    </lineage>
</organism>
<sequence length="604" mass="66391">MHVNQPQDSLVYFTKSVLFRLHRLIDHIVQMVFSSSVPVACSRSRIGGGVCSAHGVPRSTPTKSGAVYASEQFFLCRFEPVVVGTALNRHGTSFARENRLDYPRGKSTAVVNGRDDRRVARGRVGAADEEKVGAVPHHACSVGTDTFFSPQVLNIHAATAHNGNGVVEAFPNVVARASNNNVCLHSGAVLQNKTVLLHMVNSLVRQLHPGVVERGHVDVVKHKPLAPNLVVGKQHAVVFFGRKLVHVAAAHGGVGPAHEPGHQAVASVQRVSDFGKRRKPQAHQHHAEPGERRQLVQVEDEGRDRRHDPVLGPENSRHLLHLQSVHQSRHNLRRRTPVSYNHNSLVLEVDAVVPYGRVHVHTFVVFKPWRSQLCRSNQAALAGENNFAGVFVPSARFKTGGIDLPVFVLLVINNLARHNAKLGVAVQIVLLHHSQNVLLHLVLRRPQSAPVVVELVKDRVPKRRNVRSTSRIRVGPPCSAPSHVFLEHDEIVQIKLLFAHESGAQAGKTGSNDGNGRLAGNHRLVIGFGNMGIGPQYPHGIFMLDTVLVRVRMRLACDVNCGHWKSCQKFGQKQKKVSFQVPTTAQYISFGFASACFAYEYSSM</sequence>
<proteinExistence type="predicted"/>
<accession>C4Y5D8</accession>
<dbReference type="KEGG" id="clu:CLUG_03372"/>
<dbReference type="Proteomes" id="UP000007703">
    <property type="component" value="Unassembled WGS sequence"/>
</dbReference>
<evidence type="ECO:0000256" key="1">
    <source>
        <dbReference type="SAM" id="MobiDB-lite"/>
    </source>
</evidence>
<dbReference type="HOGENOM" id="CLU_451971_0_0_1"/>
<dbReference type="AlphaFoldDB" id="C4Y5D8"/>
<feature type="compositionally biased region" description="Basic and acidic residues" evidence="1">
    <location>
        <begin position="285"/>
        <end position="309"/>
    </location>
</feature>
<protein>
    <submittedName>
        <fullName evidence="2">Uncharacterized protein</fullName>
    </submittedName>
</protein>